<feature type="transmembrane region" description="Helical" evidence="1">
    <location>
        <begin position="250"/>
        <end position="272"/>
    </location>
</feature>
<proteinExistence type="predicted"/>
<evidence type="ECO:0000313" key="3">
    <source>
        <dbReference type="EMBL" id="HEN14410.1"/>
    </source>
</evidence>
<dbReference type="EMBL" id="DSOK01000091">
    <property type="protein sequence ID" value="HEN14410.1"/>
    <property type="molecule type" value="Genomic_DNA"/>
</dbReference>
<protein>
    <recommendedName>
        <fullName evidence="2">Cytochrome c assembly protein domain-containing protein</fullName>
    </recommendedName>
</protein>
<comment type="caution">
    <text evidence="3">The sequence shown here is derived from an EMBL/GenBank/DDBJ whole genome shotgun (WGS) entry which is preliminary data.</text>
</comment>
<feature type="domain" description="Cytochrome c assembly protein" evidence="2">
    <location>
        <begin position="67"/>
        <end position="267"/>
    </location>
</feature>
<feature type="transmembrane region" description="Helical" evidence="1">
    <location>
        <begin position="96"/>
        <end position="118"/>
    </location>
</feature>
<dbReference type="GO" id="GO:0017004">
    <property type="term" value="P:cytochrome complex assembly"/>
    <property type="evidence" value="ECO:0007669"/>
    <property type="project" value="InterPro"/>
</dbReference>
<dbReference type="Pfam" id="PF01578">
    <property type="entry name" value="Cytochrom_C_asm"/>
    <property type="match status" value="1"/>
</dbReference>
<dbReference type="AlphaFoldDB" id="A0A7C2NVG7"/>
<feature type="transmembrane region" description="Helical" evidence="1">
    <location>
        <begin position="214"/>
        <end position="238"/>
    </location>
</feature>
<gene>
    <name evidence="3" type="ORF">ENQ76_02935</name>
</gene>
<accession>A0A7C2NVG7</accession>
<reference evidence="3" key="1">
    <citation type="journal article" date="2020" name="mSystems">
        <title>Genome- and Community-Level Interaction Insights into Carbon Utilization and Element Cycling Functions of Hydrothermarchaeota in Hydrothermal Sediment.</title>
        <authorList>
            <person name="Zhou Z."/>
            <person name="Liu Y."/>
            <person name="Xu W."/>
            <person name="Pan J."/>
            <person name="Luo Z.H."/>
            <person name="Li M."/>
        </authorList>
    </citation>
    <scope>NUCLEOTIDE SEQUENCE [LARGE SCALE GENOMIC DNA]</scope>
    <source>
        <strain evidence="3">SpSt-339</strain>
    </source>
</reference>
<dbReference type="GO" id="GO:0020037">
    <property type="term" value="F:heme binding"/>
    <property type="evidence" value="ECO:0007669"/>
    <property type="project" value="InterPro"/>
</dbReference>
<feature type="transmembrane region" description="Helical" evidence="1">
    <location>
        <begin position="130"/>
        <end position="152"/>
    </location>
</feature>
<sequence>MLQVSVVCFLASYALAFALELTRLLRRSLPGRWVTLGVTAAGLVAQTMFLLLRVQQTHLPPLLSSMQDWLLVLAWLMVLVHLFVSLIDRELATGFVVWPLVLGLIVASQFVSATAGTAATAHRNWTMLHVALLVFGIAGVAVGFVVSLLYLWQHRRLKHPHGNWRGLALPSLERLARLNRWSLLVSVPLLTFGMLIGVGLTLSRRPELDVHAAWTDPVVLVSGVCWLLMTGVFVWLLAGQRPQGRQVAWLTLWSCGFLLLTTVGAQVLAASIELPAVHGAKVPVAPPLGDQGNAEALP</sequence>
<keyword evidence="1" id="KW-1133">Transmembrane helix</keyword>
<name>A0A7C2NVG7_9PLAN</name>
<feature type="transmembrane region" description="Helical" evidence="1">
    <location>
        <begin position="66"/>
        <end position="84"/>
    </location>
</feature>
<evidence type="ECO:0000256" key="1">
    <source>
        <dbReference type="SAM" id="Phobius"/>
    </source>
</evidence>
<keyword evidence="1" id="KW-0472">Membrane</keyword>
<dbReference type="InterPro" id="IPR002541">
    <property type="entry name" value="Cyt_c_assembly"/>
</dbReference>
<feature type="transmembrane region" description="Helical" evidence="1">
    <location>
        <begin position="34"/>
        <end position="54"/>
    </location>
</feature>
<keyword evidence="1" id="KW-0812">Transmembrane</keyword>
<organism evidence="3">
    <name type="scientific">Schlesneria paludicola</name>
    <dbReference type="NCBI Taxonomy" id="360056"/>
    <lineage>
        <taxon>Bacteria</taxon>
        <taxon>Pseudomonadati</taxon>
        <taxon>Planctomycetota</taxon>
        <taxon>Planctomycetia</taxon>
        <taxon>Planctomycetales</taxon>
        <taxon>Planctomycetaceae</taxon>
        <taxon>Schlesneria</taxon>
    </lineage>
</organism>
<evidence type="ECO:0000259" key="2">
    <source>
        <dbReference type="Pfam" id="PF01578"/>
    </source>
</evidence>
<feature type="transmembrane region" description="Helical" evidence="1">
    <location>
        <begin position="181"/>
        <end position="202"/>
    </location>
</feature>